<keyword evidence="5" id="KW-0012">Acyltransferase</keyword>
<dbReference type="GO" id="GO:0043720">
    <property type="term" value="F:3-keto-5-aminohexanoate cleavage activity"/>
    <property type="evidence" value="ECO:0007669"/>
    <property type="project" value="InterPro"/>
</dbReference>
<comment type="cofactor">
    <cofactor evidence="1">
        <name>Zn(2+)</name>
        <dbReference type="ChEBI" id="CHEBI:29105"/>
    </cofactor>
</comment>
<proteinExistence type="predicted"/>
<dbReference type="EMBL" id="VSSQ01056086">
    <property type="protein sequence ID" value="MPN09946.1"/>
    <property type="molecule type" value="Genomic_DNA"/>
</dbReference>
<evidence type="ECO:0000256" key="3">
    <source>
        <dbReference type="ARBA" id="ARBA00022723"/>
    </source>
</evidence>
<dbReference type="InterPro" id="IPR013785">
    <property type="entry name" value="Aldolase_TIM"/>
</dbReference>
<dbReference type="InterPro" id="IPR008567">
    <property type="entry name" value="BKACE"/>
</dbReference>
<keyword evidence="4" id="KW-0862">Zinc</keyword>
<dbReference type="AlphaFoldDB" id="A0A645F8J8"/>
<comment type="caution">
    <text evidence="5">The sequence shown here is derived from an EMBL/GenBank/DDBJ whole genome shotgun (WGS) entry which is preliminary data.</text>
</comment>
<gene>
    <name evidence="5" type="primary">kce_21</name>
    <name evidence="5" type="ORF">SDC9_157239</name>
</gene>
<dbReference type="GO" id="GO:0046872">
    <property type="term" value="F:metal ion binding"/>
    <property type="evidence" value="ECO:0007669"/>
    <property type="project" value="UniProtKB-KW"/>
</dbReference>
<evidence type="ECO:0000256" key="1">
    <source>
        <dbReference type="ARBA" id="ARBA00001947"/>
    </source>
</evidence>
<accession>A0A645F8J8</accession>
<evidence type="ECO:0000256" key="4">
    <source>
        <dbReference type="ARBA" id="ARBA00022833"/>
    </source>
</evidence>
<name>A0A645F8J8_9ZZZZ</name>
<dbReference type="EC" id="2.3.1.247" evidence="5"/>
<keyword evidence="2 5" id="KW-0808">Transferase</keyword>
<evidence type="ECO:0000313" key="5">
    <source>
        <dbReference type="EMBL" id="MPN09946.1"/>
    </source>
</evidence>
<organism evidence="5">
    <name type="scientific">bioreactor metagenome</name>
    <dbReference type="NCBI Taxonomy" id="1076179"/>
    <lineage>
        <taxon>unclassified sequences</taxon>
        <taxon>metagenomes</taxon>
        <taxon>ecological metagenomes</taxon>
    </lineage>
</organism>
<protein>
    <submittedName>
        <fullName evidence="5">3-keto-5-aminohexanoate cleavage enzyme</fullName>
        <ecNumber evidence="5">2.3.1.247</ecNumber>
    </submittedName>
</protein>
<dbReference type="Gene3D" id="3.20.20.70">
    <property type="entry name" value="Aldolase class I"/>
    <property type="match status" value="1"/>
</dbReference>
<reference evidence="5" key="1">
    <citation type="submission" date="2019-08" db="EMBL/GenBank/DDBJ databases">
        <authorList>
            <person name="Kucharzyk K."/>
            <person name="Murdoch R.W."/>
            <person name="Higgins S."/>
            <person name="Loffler F."/>
        </authorList>
    </citation>
    <scope>NUCLEOTIDE SEQUENCE</scope>
</reference>
<sequence length="60" mass="6448">MAIITGGHVRVGFEDNVYIEKGVPAKSNGELVEKVVRLAKEFGRPVATPAEAREILGISK</sequence>
<dbReference type="PANTHER" id="PTHR37418:SF2">
    <property type="entry name" value="3-KETO-5-AMINOHEXANOATE CLEAVAGE ENZYME"/>
    <property type="match status" value="1"/>
</dbReference>
<dbReference type="Pfam" id="PF05853">
    <property type="entry name" value="BKACE"/>
    <property type="match status" value="1"/>
</dbReference>
<keyword evidence="3" id="KW-0479">Metal-binding</keyword>
<dbReference type="PANTHER" id="PTHR37418">
    <property type="entry name" value="3-KETO-5-AMINOHEXANOATE CLEAVAGE ENZYME-RELATED"/>
    <property type="match status" value="1"/>
</dbReference>
<evidence type="ECO:0000256" key="2">
    <source>
        <dbReference type="ARBA" id="ARBA00022679"/>
    </source>
</evidence>